<evidence type="ECO:0000259" key="2">
    <source>
        <dbReference type="PROSITE" id="PS50885"/>
    </source>
</evidence>
<dbReference type="SMART" id="SM00304">
    <property type="entry name" value="HAMP"/>
    <property type="match status" value="1"/>
</dbReference>
<dbReference type="AlphaFoldDB" id="A0ABD4T2I4"/>
<dbReference type="InterPro" id="IPR021796">
    <property type="entry name" value="Tll0287-like_dom"/>
</dbReference>
<keyword evidence="4" id="KW-1185">Reference proteome</keyword>
<dbReference type="PANTHER" id="PTHR32089">
    <property type="entry name" value="METHYL-ACCEPTING CHEMOTAXIS PROTEIN MCPB"/>
    <property type="match status" value="1"/>
</dbReference>
<evidence type="ECO:0000256" key="1">
    <source>
        <dbReference type="SAM" id="Phobius"/>
    </source>
</evidence>
<dbReference type="CDD" id="cd06225">
    <property type="entry name" value="HAMP"/>
    <property type="match status" value="1"/>
</dbReference>
<dbReference type="Gene3D" id="6.10.340.10">
    <property type="match status" value="1"/>
</dbReference>
<dbReference type="EMBL" id="JTHE03000044">
    <property type="protein sequence ID" value="MCM1982703.1"/>
    <property type="molecule type" value="Genomic_DNA"/>
</dbReference>
<organism evidence="3 4">
    <name type="scientific">Lyngbya confervoides BDU141951</name>
    <dbReference type="NCBI Taxonomy" id="1574623"/>
    <lineage>
        <taxon>Bacteria</taxon>
        <taxon>Bacillati</taxon>
        <taxon>Cyanobacteriota</taxon>
        <taxon>Cyanophyceae</taxon>
        <taxon>Oscillatoriophycideae</taxon>
        <taxon>Oscillatoriales</taxon>
        <taxon>Microcoleaceae</taxon>
        <taxon>Lyngbya</taxon>
    </lineage>
</organism>
<dbReference type="InterPro" id="IPR003660">
    <property type="entry name" value="HAMP_dom"/>
</dbReference>
<reference evidence="3 4" key="1">
    <citation type="journal article" date="2015" name="Genome Announc.">
        <title>Draft Genome Sequence of Filamentous Marine Cyanobacterium Lyngbya confervoides Strain BDU141951.</title>
        <authorList>
            <person name="Chandrababunaidu M.M."/>
            <person name="Sen D."/>
            <person name="Tripathy S."/>
        </authorList>
    </citation>
    <scope>NUCLEOTIDE SEQUENCE [LARGE SCALE GENOMIC DNA]</scope>
    <source>
        <strain evidence="3 4">BDU141951</strain>
    </source>
</reference>
<sequence length="313" mass="35124">MLNNLKLGAKLNVILLTVFLIIIAISGLFLSQLLQRNAEQEITSEAQLLMETMQSVRTYTSQEVNPELAARLETETDFIEETVPGYSARQVFEYLRKRESADNGEKPYEYFYYKEATLNPTNVRDQANPFEARIVEKFRKNEATGQVTGFRDDLGVRLFYVANPIKIEKESCLRCHSTPEAAPKSQLISYGDQNGFGWKLNEIVGAQMVSVPASQVFNQARQLQLSVLGILLVGFLVALGILNLFLNRSIISPLQKMSTWAQRVSTGEAASEYKHQSKDEIGILASSLNRLKVSLDMAMNMLNSPQNPPNPPQ</sequence>
<feature type="domain" description="HAMP" evidence="2">
    <location>
        <begin position="248"/>
        <end position="300"/>
    </location>
</feature>
<accession>A0ABD4T2I4</accession>
<dbReference type="Pfam" id="PF00672">
    <property type="entry name" value="HAMP"/>
    <property type="match status" value="1"/>
</dbReference>
<keyword evidence="1" id="KW-0472">Membrane</keyword>
<evidence type="ECO:0000313" key="4">
    <source>
        <dbReference type="Proteomes" id="UP000031561"/>
    </source>
</evidence>
<dbReference type="RefSeq" id="WP_166274632.1">
    <property type="nucleotide sequence ID" value="NZ_JTHE03000044.1"/>
</dbReference>
<dbReference type="PANTHER" id="PTHR32089:SF112">
    <property type="entry name" value="LYSOZYME-LIKE PROTEIN-RELATED"/>
    <property type="match status" value="1"/>
</dbReference>
<proteinExistence type="predicted"/>
<feature type="transmembrane region" description="Helical" evidence="1">
    <location>
        <begin position="12"/>
        <end position="34"/>
    </location>
</feature>
<dbReference type="Pfam" id="PF11845">
    <property type="entry name" value="Tll0287-like"/>
    <property type="match status" value="1"/>
</dbReference>
<dbReference type="SUPFAM" id="SSF158472">
    <property type="entry name" value="HAMP domain-like"/>
    <property type="match status" value="1"/>
</dbReference>
<name>A0ABD4T2I4_9CYAN</name>
<evidence type="ECO:0000313" key="3">
    <source>
        <dbReference type="EMBL" id="MCM1982703.1"/>
    </source>
</evidence>
<dbReference type="PROSITE" id="PS50885">
    <property type="entry name" value="HAMP"/>
    <property type="match status" value="1"/>
</dbReference>
<protein>
    <submittedName>
        <fullName evidence="3">DUF3365 domain-containing protein</fullName>
    </submittedName>
</protein>
<keyword evidence="1" id="KW-1133">Transmembrane helix</keyword>
<feature type="transmembrane region" description="Helical" evidence="1">
    <location>
        <begin position="225"/>
        <end position="246"/>
    </location>
</feature>
<dbReference type="Proteomes" id="UP000031561">
    <property type="component" value="Unassembled WGS sequence"/>
</dbReference>
<comment type="caution">
    <text evidence="3">The sequence shown here is derived from an EMBL/GenBank/DDBJ whole genome shotgun (WGS) entry which is preliminary data.</text>
</comment>
<gene>
    <name evidence="3" type="ORF">QQ91_0007690</name>
</gene>
<keyword evidence="1" id="KW-0812">Transmembrane</keyword>